<accession>A0A428MQ02</accession>
<dbReference type="AlphaFoldDB" id="A0A428MQ02"/>
<dbReference type="EMBL" id="RSDW01000001">
    <property type="protein sequence ID" value="RSL18978.1"/>
    <property type="molecule type" value="Genomic_DNA"/>
</dbReference>
<feature type="signal peptide" evidence="1">
    <location>
        <begin position="1"/>
        <end position="24"/>
    </location>
</feature>
<organism evidence="2 3">
    <name type="scientific">Edaphobacter aggregans</name>
    <dbReference type="NCBI Taxonomy" id="570835"/>
    <lineage>
        <taxon>Bacteria</taxon>
        <taxon>Pseudomonadati</taxon>
        <taxon>Acidobacteriota</taxon>
        <taxon>Terriglobia</taxon>
        <taxon>Terriglobales</taxon>
        <taxon>Acidobacteriaceae</taxon>
        <taxon>Edaphobacter</taxon>
    </lineage>
</organism>
<feature type="chain" id="PRO_5019043669" evidence="1">
    <location>
        <begin position="25"/>
        <end position="264"/>
    </location>
</feature>
<name>A0A428MQ02_9BACT</name>
<dbReference type="RefSeq" id="WP_125487248.1">
    <property type="nucleotide sequence ID" value="NZ_RSDW01000001.1"/>
</dbReference>
<protein>
    <submittedName>
        <fullName evidence="2">Uncharacterized protein</fullName>
    </submittedName>
</protein>
<proteinExistence type="predicted"/>
<keyword evidence="1" id="KW-0732">Signal</keyword>
<comment type="caution">
    <text evidence="2">The sequence shown here is derived from an EMBL/GenBank/DDBJ whole genome shotgun (WGS) entry which is preliminary data.</text>
</comment>
<sequence>MILKSFFAVAIFTANMAFSQIATATPAQPLPPATTIPIVFTKSIDANHVHAGDPIMAKTTQLVILADEHVLPAGSQIVGHVIAGTPFTFDPTPYAKQRQSTLELQFDAIVDHGNKIPLSVYVRAIADPLSSWDATKPKSTDLDSLSTTTQIGGDLVTPSQSEVRSQEDDVVGYKRRGGVFAHLIAAKGNSPDGCDASDTEQSMGIFSASACGLYGFPDTTFVRSGRSGATSTILLESRRRPMKIYSKSNALLEVTDGDMHLAVR</sequence>
<evidence type="ECO:0000256" key="1">
    <source>
        <dbReference type="SAM" id="SignalP"/>
    </source>
</evidence>
<dbReference type="OrthoDB" id="113819at2"/>
<reference evidence="2 3" key="1">
    <citation type="submission" date="2018-12" db="EMBL/GenBank/DDBJ databases">
        <title>Sequencing of bacterial isolates from soil warming experiment in Harvard Forest, Massachusetts, USA.</title>
        <authorList>
            <person name="Deangelis K."/>
        </authorList>
    </citation>
    <scope>NUCLEOTIDE SEQUENCE [LARGE SCALE GENOMIC DNA]</scope>
    <source>
        <strain evidence="2 3">EB153</strain>
    </source>
</reference>
<evidence type="ECO:0000313" key="3">
    <source>
        <dbReference type="Proteomes" id="UP000269669"/>
    </source>
</evidence>
<keyword evidence="3" id="KW-1185">Reference proteome</keyword>
<evidence type="ECO:0000313" key="2">
    <source>
        <dbReference type="EMBL" id="RSL18978.1"/>
    </source>
</evidence>
<dbReference type="Proteomes" id="UP000269669">
    <property type="component" value="Unassembled WGS sequence"/>
</dbReference>
<gene>
    <name evidence="2" type="ORF">EDE15_4588</name>
</gene>